<name>A0A4R6WR43_9PROT</name>
<dbReference type="EMBL" id="SNYW01000006">
    <property type="protein sequence ID" value="TDQ84045.1"/>
    <property type="molecule type" value="Genomic_DNA"/>
</dbReference>
<dbReference type="Pfam" id="PF10098">
    <property type="entry name" value="DUF2336"/>
    <property type="match status" value="1"/>
</dbReference>
<sequence length="383" mass="41371">MALSDGFDLTAFAAAARDKSPAGRSAMFAQLTRLFWRRGAIMKPKERVMLAEILRLLRPKALPDQRLELAYEIAGSSLAEPELLKVFAEDEIAIASPVLFSQNRLAPDDLVAVVQARGVEHGAVVARRKGLNVALVDALAGLGDKAILTQLLADPEAPFSLTALSLAIDAAKTDFKLQNLLAERRELPESLAEELLEWASPAVRESLNTRFLFDAMAASPRQPLYGARVPAPDVPGEGSPETAAPAVSGETLELSPATLIQCLREGNLALFQAQLAQLANLRIGLVRKLTDEQGGHSIALIARALDLRRDEFAQIYLNARKQLTKASGIGAGDLGQALDFFDRTDQPQARAILARWRHESAKESLLDDAAMAIAAEIHPADNK</sequence>
<dbReference type="RefSeq" id="WP_133612108.1">
    <property type="nucleotide sequence ID" value="NZ_SNYW01000006.1"/>
</dbReference>
<dbReference type="InterPro" id="IPR019285">
    <property type="entry name" value="DUF2336"/>
</dbReference>
<gene>
    <name evidence="1" type="ORF">A8950_0591</name>
</gene>
<protein>
    <submittedName>
        <fullName evidence="1">Uncharacterized protein (DUF2336 family)</fullName>
    </submittedName>
</protein>
<dbReference type="AlphaFoldDB" id="A0A4R6WR43"/>
<accession>A0A4R6WR43</accession>
<dbReference type="Proteomes" id="UP000295783">
    <property type="component" value="Unassembled WGS sequence"/>
</dbReference>
<dbReference type="OrthoDB" id="8194627at2"/>
<proteinExistence type="predicted"/>
<keyword evidence="2" id="KW-1185">Reference proteome</keyword>
<organism evidence="1 2">
    <name type="scientific">Dongia mobilis</name>
    <dbReference type="NCBI Taxonomy" id="578943"/>
    <lineage>
        <taxon>Bacteria</taxon>
        <taxon>Pseudomonadati</taxon>
        <taxon>Pseudomonadota</taxon>
        <taxon>Alphaproteobacteria</taxon>
        <taxon>Rhodospirillales</taxon>
        <taxon>Dongiaceae</taxon>
        <taxon>Dongia</taxon>
    </lineage>
</organism>
<reference evidence="1 2" key="1">
    <citation type="submission" date="2019-03" db="EMBL/GenBank/DDBJ databases">
        <title>Genomic Encyclopedia of Type Strains, Phase III (KMG-III): the genomes of soil and plant-associated and newly described type strains.</title>
        <authorList>
            <person name="Whitman W."/>
        </authorList>
    </citation>
    <scope>NUCLEOTIDE SEQUENCE [LARGE SCALE GENOMIC DNA]</scope>
    <source>
        <strain evidence="1 2">CGMCC 1.7660</strain>
    </source>
</reference>
<evidence type="ECO:0000313" key="1">
    <source>
        <dbReference type="EMBL" id="TDQ84045.1"/>
    </source>
</evidence>
<comment type="caution">
    <text evidence="1">The sequence shown here is derived from an EMBL/GenBank/DDBJ whole genome shotgun (WGS) entry which is preliminary data.</text>
</comment>
<evidence type="ECO:0000313" key="2">
    <source>
        <dbReference type="Proteomes" id="UP000295783"/>
    </source>
</evidence>